<gene>
    <name evidence="2" type="ORF">PanWU01x14_145030</name>
</gene>
<keyword evidence="3" id="KW-1185">Reference proteome</keyword>
<evidence type="ECO:0000313" key="2">
    <source>
        <dbReference type="EMBL" id="PON61587.1"/>
    </source>
</evidence>
<dbReference type="GO" id="GO:0004523">
    <property type="term" value="F:RNA-DNA hybrid ribonuclease activity"/>
    <property type="evidence" value="ECO:0007669"/>
    <property type="project" value="InterPro"/>
</dbReference>
<reference evidence="3" key="1">
    <citation type="submission" date="2016-06" db="EMBL/GenBank/DDBJ databases">
        <title>Parallel loss of symbiosis genes in relatives of nitrogen-fixing non-legume Parasponia.</title>
        <authorList>
            <person name="Van Velzen R."/>
            <person name="Holmer R."/>
            <person name="Bu F."/>
            <person name="Rutten L."/>
            <person name="Van Zeijl A."/>
            <person name="Liu W."/>
            <person name="Santuari L."/>
            <person name="Cao Q."/>
            <person name="Sharma T."/>
            <person name="Shen D."/>
            <person name="Roswanjaya Y."/>
            <person name="Wardhani T."/>
            <person name="Kalhor M.S."/>
            <person name="Jansen J."/>
            <person name="Van den Hoogen J."/>
            <person name="Gungor B."/>
            <person name="Hartog M."/>
            <person name="Hontelez J."/>
            <person name="Verver J."/>
            <person name="Yang W.-C."/>
            <person name="Schijlen E."/>
            <person name="Repin R."/>
            <person name="Schilthuizen M."/>
            <person name="Schranz E."/>
            <person name="Heidstra R."/>
            <person name="Miyata K."/>
            <person name="Fedorova E."/>
            <person name="Kohlen W."/>
            <person name="Bisseling T."/>
            <person name="Smit S."/>
            <person name="Geurts R."/>
        </authorList>
    </citation>
    <scope>NUCLEOTIDE SEQUENCE [LARGE SCALE GENOMIC DNA]</scope>
    <source>
        <strain evidence="3">cv. WU1-14</strain>
    </source>
</reference>
<accession>A0A2P5CKK4</accession>
<dbReference type="GO" id="GO:0003676">
    <property type="term" value="F:nucleic acid binding"/>
    <property type="evidence" value="ECO:0007669"/>
    <property type="project" value="InterPro"/>
</dbReference>
<dbReference type="InterPro" id="IPR002156">
    <property type="entry name" value="RNaseH_domain"/>
</dbReference>
<evidence type="ECO:0000313" key="3">
    <source>
        <dbReference type="Proteomes" id="UP000237105"/>
    </source>
</evidence>
<comment type="caution">
    <text evidence="2">The sequence shown here is derived from an EMBL/GenBank/DDBJ whole genome shotgun (WGS) entry which is preliminary data.</text>
</comment>
<name>A0A2P5CKK4_PARAD</name>
<organism evidence="2 3">
    <name type="scientific">Parasponia andersonii</name>
    <name type="common">Sponia andersonii</name>
    <dbReference type="NCBI Taxonomy" id="3476"/>
    <lineage>
        <taxon>Eukaryota</taxon>
        <taxon>Viridiplantae</taxon>
        <taxon>Streptophyta</taxon>
        <taxon>Embryophyta</taxon>
        <taxon>Tracheophyta</taxon>
        <taxon>Spermatophyta</taxon>
        <taxon>Magnoliopsida</taxon>
        <taxon>eudicotyledons</taxon>
        <taxon>Gunneridae</taxon>
        <taxon>Pentapetalae</taxon>
        <taxon>rosids</taxon>
        <taxon>fabids</taxon>
        <taxon>Rosales</taxon>
        <taxon>Cannabaceae</taxon>
        <taxon>Parasponia</taxon>
    </lineage>
</organism>
<evidence type="ECO:0000259" key="1">
    <source>
        <dbReference type="Pfam" id="PF13456"/>
    </source>
</evidence>
<feature type="domain" description="RNase H type-1" evidence="1">
    <location>
        <begin position="13"/>
        <end position="56"/>
    </location>
</feature>
<sequence length="89" mass="9981">MSVALHLTLMMRFSQEALLSEWGAIVRDANGDVHVASSKRLMGRFDVFIAECLALKLTAVEFDTSKVVIIFPCRLLTRDIFVAHLEPAF</sequence>
<dbReference type="AlphaFoldDB" id="A0A2P5CKK4"/>
<dbReference type="Pfam" id="PF13456">
    <property type="entry name" value="RVT_3"/>
    <property type="match status" value="1"/>
</dbReference>
<dbReference type="EMBL" id="JXTB01000120">
    <property type="protein sequence ID" value="PON61587.1"/>
    <property type="molecule type" value="Genomic_DNA"/>
</dbReference>
<proteinExistence type="predicted"/>
<protein>
    <recommendedName>
        <fullName evidence="1">RNase H type-1 domain-containing protein</fullName>
    </recommendedName>
</protein>
<dbReference type="Proteomes" id="UP000237105">
    <property type="component" value="Unassembled WGS sequence"/>
</dbReference>